<keyword evidence="2" id="KW-1185">Reference proteome</keyword>
<name>A0A8J2SV12_9STRA</name>
<gene>
    <name evidence="1" type="ORF">PECAL_5P17600</name>
</gene>
<organism evidence="1 2">
    <name type="scientific">Pelagomonas calceolata</name>
    <dbReference type="NCBI Taxonomy" id="35677"/>
    <lineage>
        <taxon>Eukaryota</taxon>
        <taxon>Sar</taxon>
        <taxon>Stramenopiles</taxon>
        <taxon>Ochrophyta</taxon>
        <taxon>Pelagophyceae</taxon>
        <taxon>Pelagomonadales</taxon>
        <taxon>Pelagomonadaceae</taxon>
        <taxon>Pelagomonas</taxon>
    </lineage>
</organism>
<dbReference type="Proteomes" id="UP000789595">
    <property type="component" value="Unassembled WGS sequence"/>
</dbReference>
<protein>
    <submittedName>
        <fullName evidence="1">Uncharacterized protein</fullName>
    </submittedName>
</protein>
<proteinExistence type="predicted"/>
<dbReference type="EMBL" id="CAKKNE010000005">
    <property type="protein sequence ID" value="CAH0377191.1"/>
    <property type="molecule type" value="Genomic_DNA"/>
</dbReference>
<dbReference type="AlphaFoldDB" id="A0A8J2SV12"/>
<reference evidence="1" key="1">
    <citation type="submission" date="2021-11" db="EMBL/GenBank/DDBJ databases">
        <authorList>
            <consortium name="Genoscope - CEA"/>
            <person name="William W."/>
        </authorList>
    </citation>
    <scope>NUCLEOTIDE SEQUENCE</scope>
</reference>
<sequence length="703" mass="76302">MMRRLSRLAPRSTSTERLAPRRTRAYNFASSQYNAAFGDLPPVDRDKLRKDAIAYCERFDAQKWYDDPVATCIAGKPVESGESGPTYDNFGRENGIVLHGDIDGLLDHLRDFDGVRDQRTSVRSVERALFTDHAAALIGNQTLDFGKQDGVTEIEEALEASEVERRLVDQLLDDEERGVLCIERAPVLVACVSNFSNFLDLSRKTLRNLECGIPVVVLSRTGSTTQYPYRWYQLLIEEMARHGVDTKYASFASVSLEKQIELCRALGDASPLHITSSRQTALNCNASHNNVIASTGGPNTMVVAGALDGATGALLRDSATIEHAGQCTALRVAVLDARHVAPDAVHEALRGAAAPATATDALATDVYAGLFPGAPSTSWGEDYVDCDRVNVKTSEAMPVGHLDEGWRQPVVDLSIAKDFGSDAHVLDVSNWLVQRQPISLAVNGDLALSVKLWERTAMVVVTVGGCDGRPPASTCQARPQDGEIFGEVPPRKELREHTRFPVYVPSAAPAYNASYDASYLKTRSDAPFPSSVAALMERVEDATVRGYCSILVDYLRDACGPRPGPGKARETLYGWQRPPLHLKTAFRLAASASLDDVTPAIALFLATNARDQLVVSVEAGGDALVDALSSCGVDAKVEERFEADVYYDAVSGADLRDRFATYPLAQQFASLFLTVGHAKSTLGKDEAFVAAFSASPKWLRVVE</sequence>
<comment type="caution">
    <text evidence="1">The sequence shown here is derived from an EMBL/GenBank/DDBJ whole genome shotgun (WGS) entry which is preliminary data.</text>
</comment>
<evidence type="ECO:0000313" key="1">
    <source>
        <dbReference type="EMBL" id="CAH0377191.1"/>
    </source>
</evidence>
<accession>A0A8J2SV12</accession>
<dbReference type="OrthoDB" id="436969at2759"/>
<evidence type="ECO:0000313" key="2">
    <source>
        <dbReference type="Proteomes" id="UP000789595"/>
    </source>
</evidence>